<proteinExistence type="predicted"/>
<gene>
    <name evidence="1" type="ORF">AGERDE_LOCUS7706</name>
</gene>
<organism evidence="1 2">
    <name type="scientific">Ambispora gerdemannii</name>
    <dbReference type="NCBI Taxonomy" id="144530"/>
    <lineage>
        <taxon>Eukaryota</taxon>
        <taxon>Fungi</taxon>
        <taxon>Fungi incertae sedis</taxon>
        <taxon>Mucoromycota</taxon>
        <taxon>Glomeromycotina</taxon>
        <taxon>Glomeromycetes</taxon>
        <taxon>Archaeosporales</taxon>
        <taxon>Ambisporaceae</taxon>
        <taxon>Ambispora</taxon>
    </lineage>
</organism>
<evidence type="ECO:0000313" key="2">
    <source>
        <dbReference type="Proteomes" id="UP000789831"/>
    </source>
</evidence>
<reference evidence="1" key="1">
    <citation type="submission" date="2021-06" db="EMBL/GenBank/DDBJ databases">
        <authorList>
            <person name="Kallberg Y."/>
            <person name="Tangrot J."/>
            <person name="Rosling A."/>
        </authorList>
    </citation>
    <scope>NUCLEOTIDE SEQUENCE</scope>
    <source>
        <strain evidence="1">MT106</strain>
    </source>
</reference>
<dbReference type="AlphaFoldDB" id="A0A9N9BQM4"/>
<sequence>MATSLVDINFDNGSLLNNYSHFMKSPFTSISSTSFSSTSFSSTSFPTTNKPVSNEPYILNIESTAEYYVNQYKESYENYLELSKDVINKENNQVMLDRIPAKTKSDRWSKIKASLQEKAENRNLGRVGEKIRFRREVQEEQIWKKQHEVWTNSREYWIGEIIRQCEISENEGDPRGGETKKRQKMIKKLNKNWKKVEWENVRKTKYGEIDLNWYNMLSPQSQFNIDYESPKKVRLEFCRSLWRSSQVFRLIETNFGRWSYEQAYRITLERESFFKKCWSEVKNDPDITLLACAWEKEQQMGQENKDIQDSTLRKLIKYRAEHETPSKIKPELVQSIWRHVEMNKIRDNGGESISFKRAYELALRRENELKIKWLKVWNNPICVELCELWEREEELLKQATKEPSKKNTSQPLFSFKGSIETQNTQLSTTIAQDPEKDTIDEKQQELDLSFGLSKLFFKCTSNNN</sequence>
<comment type="caution">
    <text evidence="1">The sequence shown here is derived from an EMBL/GenBank/DDBJ whole genome shotgun (WGS) entry which is preliminary data.</text>
</comment>
<name>A0A9N9BQM4_9GLOM</name>
<dbReference type="OrthoDB" id="10372976at2759"/>
<protein>
    <submittedName>
        <fullName evidence="1">4150_t:CDS:1</fullName>
    </submittedName>
</protein>
<dbReference type="Proteomes" id="UP000789831">
    <property type="component" value="Unassembled WGS sequence"/>
</dbReference>
<evidence type="ECO:0000313" key="1">
    <source>
        <dbReference type="EMBL" id="CAG8572417.1"/>
    </source>
</evidence>
<accession>A0A9N9BQM4</accession>
<dbReference type="EMBL" id="CAJVPL010001462">
    <property type="protein sequence ID" value="CAG8572417.1"/>
    <property type="molecule type" value="Genomic_DNA"/>
</dbReference>
<keyword evidence="2" id="KW-1185">Reference proteome</keyword>